<proteinExistence type="predicted"/>
<dbReference type="OrthoDB" id="5865829at2759"/>
<feature type="transmembrane region" description="Helical" evidence="2">
    <location>
        <begin position="288"/>
        <end position="306"/>
    </location>
</feature>
<reference evidence="5" key="2">
    <citation type="submission" date="2019-09" db="UniProtKB">
        <authorList>
            <consortium name="WormBaseParasite"/>
        </authorList>
    </citation>
    <scope>IDENTIFICATION</scope>
</reference>
<gene>
    <name evidence="3" type="ORF">HPBE_LOCUS15902</name>
</gene>
<evidence type="ECO:0000256" key="1">
    <source>
        <dbReference type="SAM" id="MobiDB-lite"/>
    </source>
</evidence>
<evidence type="ECO:0000313" key="3">
    <source>
        <dbReference type="EMBL" id="VDP04289.1"/>
    </source>
</evidence>
<reference evidence="3 4" key="1">
    <citation type="submission" date="2018-11" db="EMBL/GenBank/DDBJ databases">
        <authorList>
            <consortium name="Pathogen Informatics"/>
        </authorList>
    </citation>
    <scope>NUCLEOTIDE SEQUENCE [LARGE SCALE GENOMIC DNA]</scope>
</reference>
<evidence type="ECO:0000313" key="4">
    <source>
        <dbReference type="Proteomes" id="UP000050761"/>
    </source>
</evidence>
<keyword evidence="2" id="KW-1133">Transmembrane helix</keyword>
<protein>
    <submittedName>
        <fullName evidence="5">MARVEL domain-containing protein</fullName>
    </submittedName>
</protein>
<keyword evidence="2" id="KW-0812">Transmembrane</keyword>
<name>A0A183G3C6_HELPZ</name>
<feature type="region of interest" description="Disordered" evidence="1">
    <location>
        <begin position="1"/>
        <end position="72"/>
    </location>
</feature>
<feature type="region of interest" description="Disordered" evidence="1">
    <location>
        <begin position="91"/>
        <end position="143"/>
    </location>
</feature>
<keyword evidence="2" id="KW-0472">Membrane</keyword>
<evidence type="ECO:0000256" key="2">
    <source>
        <dbReference type="SAM" id="Phobius"/>
    </source>
</evidence>
<evidence type="ECO:0000313" key="5">
    <source>
        <dbReference type="WBParaSite" id="HPBE_0001590301-mRNA-1"/>
    </source>
</evidence>
<keyword evidence="4" id="KW-1185">Reference proteome</keyword>
<accession>A0A183G3C6</accession>
<dbReference type="WBParaSite" id="HPBE_0001590301-mRNA-1">
    <property type="protein sequence ID" value="HPBE_0001590301-mRNA-1"/>
    <property type="gene ID" value="HPBE_0001590301"/>
</dbReference>
<dbReference type="Proteomes" id="UP000050761">
    <property type="component" value="Unassembled WGS sequence"/>
</dbReference>
<feature type="compositionally biased region" description="Basic and acidic residues" evidence="1">
    <location>
        <begin position="1"/>
        <end position="32"/>
    </location>
</feature>
<dbReference type="AlphaFoldDB" id="A0A183G3C6"/>
<dbReference type="EMBL" id="UZAH01029108">
    <property type="protein sequence ID" value="VDP04289.1"/>
    <property type="molecule type" value="Genomic_DNA"/>
</dbReference>
<feature type="compositionally biased region" description="Low complexity" evidence="1">
    <location>
        <begin position="95"/>
        <end position="104"/>
    </location>
</feature>
<accession>A0A3P8DVX8</accession>
<organism evidence="4 5">
    <name type="scientific">Heligmosomoides polygyrus</name>
    <name type="common">Parasitic roundworm</name>
    <dbReference type="NCBI Taxonomy" id="6339"/>
    <lineage>
        <taxon>Eukaryota</taxon>
        <taxon>Metazoa</taxon>
        <taxon>Ecdysozoa</taxon>
        <taxon>Nematoda</taxon>
        <taxon>Chromadorea</taxon>
        <taxon>Rhabditida</taxon>
        <taxon>Rhabditina</taxon>
        <taxon>Rhabditomorpha</taxon>
        <taxon>Strongyloidea</taxon>
        <taxon>Heligmosomidae</taxon>
        <taxon>Heligmosomoides</taxon>
    </lineage>
</organism>
<feature type="transmembrane region" description="Helical" evidence="2">
    <location>
        <begin position="193"/>
        <end position="213"/>
    </location>
</feature>
<sequence>MDLVLTRKDPSLEEIHERHNAMKKRSDEEPAPRKTAAQTHQKRAVATHPTTSKSTAGELVASRESQAEYHKTTVVVTEKPKSTAASAAKEITVASSEGSVKSSSPVTVAPKTEKPKASTVVETKASEEENSTQIAKADMTGSGKVVEKELPTESTVNGRFRLKNTVHNCAPLHFWEMLGFGNDDLSHHVALRIPISTMIFSVFGVLMSIFHTFTNLSRPRRIRTFVENVAQVVLWTVCGVTLFLIRQDWEAKWAFGTAGSFGPIYPSAWQCAEFTCYVMVIANLSFRLAFTCYVMVIAYLAECYFYDYNYYKLYFEETIGNYTVVERPEYGNSIYTSTVELAEDTAL</sequence>
<feature type="transmembrane region" description="Helical" evidence="2">
    <location>
        <begin position="225"/>
        <end position="245"/>
    </location>
</feature>